<dbReference type="CDD" id="cd07032">
    <property type="entry name" value="RNAP_I_II_AC40"/>
    <property type="match status" value="1"/>
</dbReference>
<dbReference type="GO" id="GO:0000978">
    <property type="term" value="F:RNA polymerase II cis-regulatory region sequence-specific DNA binding"/>
    <property type="evidence" value="ECO:0007669"/>
    <property type="project" value="InterPro"/>
</dbReference>
<evidence type="ECO:0000256" key="7">
    <source>
        <dbReference type="ARBA" id="ARBA00023242"/>
    </source>
</evidence>
<dbReference type="Gene3D" id="2.170.120.12">
    <property type="entry name" value="DNA-directed RNA polymerase, insert domain"/>
    <property type="match status" value="1"/>
</dbReference>
<dbReference type="Pfam" id="PF00635">
    <property type="entry name" value="Motile_Sperm"/>
    <property type="match status" value="1"/>
</dbReference>
<sequence>DLAELVVEANQELPEWLQKMSEEVSKGGGKNYTKKYGNKFGGKDHRAQYGGGGFQGVQQRSNAGYELVFTHIPNLNSYSKVDNLKLRLNIVMMNVSNRLINFNITYTQTPIILFISMEYRTTPQYPVFIFPFSLEFVHEDPNAHKRLLAIYNPYDFRLKFRILSTASEKYTVIEPKGTLASKSRIDIIIRHLKANKKNHIGVVDKLRVEISNATTEEYLGHRDIKLTLVEKAPPRRIDEGAASYSEIESSAADLRRRVASRRSRTGSVSRDDVNLNVPQEQSTNIPNWVLILLIFFCFLTLILPVENGYQDTGETSELESDSLTMKEVNEITYENVTRTFQLKILSSCNIFWVLNKKVSLTCNCKDHDINGPLIKLFLKKDGYSEYSNLCSSDLGNFMFSQIKVEQCQNNKNLENIPNKSIIKHNNSHQGLEFSNIITPLGLANSTTHEFSNDITSNDRDSFLEALHENDHNISDTTTLPHNESLNSTNHSVREMTIEDNNKCFPQIYSSLKPISDLLTHSTFPLPEGLTKDVMIEYLNNRPELDCTINIRSIIVGQKSYGEEKRFLCPPPIIELKNQKGWSKLRMTLDNFMHGKLLMYSDEIQKGHFLTKLALQNDGSKIVGTAILEKLEKVKQMPIDFDDSNSVALLKNVYFSNVSQTLKSTKIIAHLFFLYGVDLGVFETDKIRIISKPSKKKSNAVRNDTRHLFIESGYKIALFTRMRSQLVHTKYVEVSKGSFVSSALQWSCLEIFIIDEDKTDLSRDDNCVDFFAKDGNLCFGNVIKIFNDEEGIGLPPLRIMKPDKQYIDLQEHLKMITMNEPVCQLQKICLQDYHNPTKFISLINDTLTFCDAVVDEKDKNKLQVTDSCILQIVSAKENEYTFYCSTGISPFPVTPVPVVKGVTESGCDSEYRIELCGCNFSPNHQVWIGPEKIETVMKSSGSIVAVPTREQYEIFRGYKNQNEKDLTIYIVREDGIQNTTKELSKKVNSIISEEVYENIKVFQSNQDDTFNFIERKKKSNVLSETFLNTSELPIEMPLNSTARSVNSPASGSTGGTPPRQCWTPKNTPFKATHKQIFSKFNPLVTPAQMDPFLDSSFKITKNSDDTMRHGQFLQIDNTLEEDIIKSTVRRRPNVKTILYNNTTYNKPILEKDEQEYLLSEETILKRRYFKMSMDYEDSINVGAHEKIKMEEERVLNTYDSASDYTSNSNLYNILKDVKNYVKKIRIKIINIIPEENTIEFDLINVEAPIANTLRRVLLAEVPTIAIEKVMLYQNTSVIQDEVLCHRLGLLPIKADPRKFDWPGVVIEGINEDGVDVEEEPPVDPKKHLVFDFHVKCVESKVKVQCGGKVSNYENEVVKSDQIIWHPIGNQGEEFGSDPPRMVHDDVIVAKLKCGQEIEAKLHCVKGIGRDHAKFSPVATASYRLLPTITLKEDIYGEAAYKFQKCFSEGVVDVVDSENGPKAVVVNERNDLCSRNVLRHEEFKDIVELGRIKNHFIFSVESTGALKAEELVVEACKIIQWKAQGLKSLIEKKFKKL</sequence>
<evidence type="ECO:0000256" key="2">
    <source>
        <dbReference type="ARBA" id="ARBA00009704"/>
    </source>
</evidence>
<dbReference type="Gene3D" id="2.80.10.50">
    <property type="match status" value="1"/>
</dbReference>
<evidence type="ECO:0000256" key="3">
    <source>
        <dbReference type="ARBA" id="ARBA00022478"/>
    </source>
</evidence>
<feature type="compositionally biased region" description="Polar residues" evidence="8">
    <location>
        <begin position="1040"/>
        <end position="1050"/>
    </location>
</feature>
<dbReference type="Gene3D" id="3.30.1360.10">
    <property type="entry name" value="RNA polymerase, RBP11-like subunit"/>
    <property type="match status" value="1"/>
</dbReference>
<dbReference type="SUPFAM" id="SSF49417">
    <property type="entry name" value="p53-like transcription factors"/>
    <property type="match status" value="1"/>
</dbReference>
<dbReference type="InterPro" id="IPR022842">
    <property type="entry name" value="RNAP_Rpo3/Rpb3/RPAC1"/>
</dbReference>
<evidence type="ECO:0000313" key="12">
    <source>
        <dbReference type="Proteomes" id="UP000035681"/>
    </source>
</evidence>
<dbReference type="GO" id="GO:0003899">
    <property type="term" value="F:DNA-directed RNA polymerase activity"/>
    <property type="evidence" value="ECO:0007669"/>
    <property type="project" value="InterPro"/>
</dbReference>
<evidence type="ECO:0000259" key="9">
    <source>
        <dbReference type="SMART" id="SM00662"/>
    </source>
</evidence>
<evidence type="ECO:0000256" key="6">
    <source>
        <dbReference type="ARBA" id="ARBA00023163"/>
    </source>
</evidence>
<evidence type="ECO:0000256" key="5">
    <source>
        <dbReference type="ARBA" id="ARBA00023125"/>
    </source>
</evidence>
<keyword evidence="3" id="KW-0240">DNA-directed RNA polymerase</keyword>
<feature type="region of interest" description="Disordered" evidence="8">
    <location>
        <begin position="1040"/>
        <end position="1066"/>
    </location>
</feature>
<dbReference type="SUPFAM" id="SSF56553">
    <property type="entry name" value="Insert subdomain of RNA polymerase alpha subunit"/>
    <property type="match status" value="1"/>
</dbReference>
<comment type="similarity">
    <text evidence="2">Belongs to the Su(H) family.</text>
</comment>
<dbReference type="AlphaFoldDB" id="A0AAF5CZT1"/>
<dbReference type="Gene3D" id="2.60.40.1450">
    <property type="entry name" value="LAG1, DNA binding domain"/>
    <property type="match status" value="1"/>
</dbReference>
<dbReference type="Pfam" id="PF09271">
    <property type="entry name" value="LAG1-DNAbind"/>
    <property type="match status" value="1"/>
</dbReference>
<dbReference type="Proteomes" id="UP000035681">
    <property type="component" value="Unplaced"/>
</dbReference>
<dbReference type="PANTHER" id="PTHR11800">
    <property type="entry name" value="DNA-DIRECTED RNA POLYMERASE"/>
    <property type="match status" value="1"/>
</dbReference>
<dbReference type="SUPFAM" id="SSF49354">
    <property type="entry name" value="PapD-like"/>
    <property type="match status" value="1"/>
</dbReference>
<dbReference type="InterPro" id="IPR011263">
    <property type="entry name" value="DNA-dir_RNA_pol_RpoA/D/Rpb3"/>
</dbReference>
<protein>
    <submittedName>
        <fullName evidence="13">Tudor domain-containing protein</fullName>
    </submittedName>
</protein>
<evidence type="ECO:0000259" key="10">
    <source>
        <dbReference type="SMART" id="SM01267"/>
    </source>
</evidence>
<dbReference type="InterPro" id="IPR036358">
    <property type="entry name" value="BTD_sf"/>
</dbReference>
<dbReference type="InterPro" id="IPR036603">
    <property type="entry name" value="RBP11-like"/>
</dbReference>
<feature type="domain" description="RBP-J/Cbf11/Cbf12 DNA binding" evidence="10">
    <location>
        <begin position="547"/>
        <end position="703"/>
    </location>
</feature>
<dbReference type="SUPFAM" id="SSF110217">
    <property type="entry name" value="DNA-binding protein LAG-1 (CSL)"/>
    <property type="match status" value="1"/>
</dbReference>
<dbReference type="InterPro" id="IPR008967">
    <property type="entry name" value="p53-like_TF_DNA-bd_sf"/>
</dbReference>
<reference evidence="13" key="1">
    <citation type="submission" date="2024-02" db="UniProtKB">
        <authorList>
            <consortium name="WormBaseParasite"/>
        </authorList>
    </citation>
    <scope>IDENTIFICATION</scope>
</reference>
<dbReference type="InterPro" id="IPR014756">
    <property type="entry name" value="Ig_E-set"/>
</dbReference>
<evidence type="ECO:0000259" key="11">
    <source>
        <dbReference type="SMART" id="SM01268"/>
    </source>
</evidence>
<dbReference type="GO" id="GO:0046983">
    <property type="term" value="F:protein dimerization activity"/>
    <property type="evidence" value="ECO:0007669"/>
    <property type="project" value="InterPro"/>
</dbReference>
<dbReference type="GO" id="GO:0003700">
    <property type="term" value="F:DNA-binding transcription factor activity"/>
    <property type="evidence" value="ECO:0007669"/>
    <property type="project" value="InterPro"/>
</dbReference>
<dbReference type="GO" id="GO:0006351">
    <property type="term" value="P:DNA-templated transcription"/>
    <property type="evidence" value="ECO:0007669"/>
    <property type="project" value="InterPro"/>
</dbReference>
<accession>A0AAF5CZT1</accession>
<dbReference type="InterPro" id="IPR013783">
    <property type="entry name" value="Ig-like_fold"/>
</dbReference>
<feature type="domain" description="DNA-directed RNA polymerase RpoA/D/Rpb3-type" evidence="9">
    <location>
        <begin position="1236"/>
        <end position="1527"/>
    </location>
</feature>
<dbReference type="InterPro" id="IPR050518">
    <property type="entry name" value="Rpo3/RPB3_RNA_Pol_subunit"/>
</dbReference>
<dbReference type="SMART" id="SM01268">
    <property type="entry name" value="BTD"/>
    <property type="match status" value="1"/>
</dbReference>
<dbReference type="SUPFAM" id="SSF55257">
    <property type="entry name" value="RBP11-like subunits of RNA polymerase"/>
    <property type="match status" value="1"/>
</dbReference>
<dbReference type="GO" id="GO:0005666">
    <property type="term" value="C:RNA polymerase III complex"/>
    <property type="evidence" value="ECO:0007669"/>
    <property type="project" value="TreeGrafter"/>
</dbReference>
<dbReference type="Pfam" id="PF01193">
    <property type="entry name" value="RNA_pol_L"/>
    <property type="match status" value="1"/>
</dbReference>
<dbReference type="InterPro" id="IPR033901">
    <property type="entry name" value="RNAPI/III_AC40"/>
</dbReference>
<dbReference type="HAMAP" id="MF_00320">
    <property type="entry name" value="RNApol_arch_Rpo3"/>
    <property type="match status" value="1"/>
</dbReference>
<dbReference type="Gene3D" id="2.60.40.10">
    <property type="entry name" value="Immunoglobulins"/>
    <property type="match status" value="2"/>
</dbReference>
<dbReference type="InterPro" id="IPR037095">
    <property type="entry name" value="RBP-J/Cbf11_DNA-bd_sf"/>
</dbReference>
<keyword evidence="6" id="KW-0804">Transcription</keyword>
<dbReference type="InterPro" id="IPR015351">
    <property type="entry name" value="RBP-J/Cbf11/Cbf12_DNA-bd"/>
</dbReference>
<dbReference type="InterPro" id="IPR038007">
    <property type="entry name" value="RBP-Jkappa_IPT"/>
</dbReference>
<keyword evidence="7" id="KW-0539">Nucleus</keyword>
<dbReference type="InterPro" id="IPR000535">
    <property type="entry name" value="MSP_dom"/>
</dbReference>
<dbReference type="Pfam" id="PF09270">
    <property type="entry name" value="BTD"/>
    <property type="match status" value="1"/>
</dbReference>
<keyword evidence="12" id="KW-1185">Reference proteome</keyword>
<organism evidence="12 13">
    <name type="scientific">Strongyloides stercoralis</name>
    <name type="common">Threadworm</name>
    <dbReference type="NCBI Taxonomy" id="6248"/>
    <lineage>
        <taxon>Eukaryota</taxon>
        <taxon>Metazoa</taxon>
        <taxon>Ecdysozoa</taxon>
        <taxon>Nematoda</taxon>
        <taxon>Chromadorea</taxon>
        <taxon>Rhabditida</taxon>
        <taxon>Tylenchina</taxon>
        <taxon>Panagrolaimomorpha</taxon>
        <taxon>Strongyloidoidea</taxon>
        <taxon>Strongyloididae</taxon>
        <taxon>Strongyloides</taxon>
    </lineage>
</organism>
<dbReference type="GO" id="GO:0005736">
    <property type="term" value="C:RNA polymerase I complex"/>
    <property type="evidence" value="ECO:0007669"/>
    <property type="project" value="TreeGrafter"/>
</dbReference>
<evidence type="ECO:0000313" key="13">
    <source>
        <dbReference type="WBParaSite" id="TCONS_00003753.p1"/>
    </source>
</evidence>
<proteinExistence type="inferred from homology"/>
<keyword evidence="5" id="KW-0238">DNA-binding</keyword>
<evidence type="ECO:0000256" key="1">
    <source>
        <dbReference type="ARBA" id="ARBA00004123"/>
    </source>
</evidence>
<dbReference type="WBParaSite" id="TCONS_00003753.p1">
    <property type="protein sequence ID" value="TCONS_00003753.p1"/>
    <property type="gene ID" value="XLOC_000260"/>
</dbReference>
<dbReference type="Pfam" id="PF20144">
    <property type="entry name" value="TIG_SUH"/>
    <property type="match status" value="1"/>
</dbReference>
<dbReference type="SUPFAM" id="SSF81296">
    <property type="entry name" value="E set domains"/>
    <property type="match status" value="1"/>
</dbReference>
<dbReference type="SMART" id="SM01267">
    <property type="entry name" value="LAG1_DNAbind"/>
    <property type="match status" value="1"/>
</dbReference>
<feature type="domain" description="Beta-trefoil DNA-binding" evidence="11">
    <location>
        <begin position="707"/>
        <end position="869"/>
    </location>
</feature>
<dbReference type="InterPro" id="IPR036643">
    <property type="entry name" value="RNApol_insert_sf"/>
</dbReference>
<dbReference type="PANTHER" id="PTHR11800:SF13">
    <property type="entry name" value="DNA-DIRECTED RNA POLYMERASES I AND III SUBUNIT RPAC1"/>
    <property type="match status" value="1"/>
</dbReference>
<dbReference type="GO" id="GO:0006357">
    <property type="term" value="P:regulation of transcription by RNA polymerase II"/>
    <property type="evidence" value="ECO:0007669"/>
    <property type="project" value="InterPro"/>
</dbReference>
<evidence type="ECO:0000256" key="4">
    <source>
        <dbReference type="ARBA" id="ARBA00023015"/>
    </source>
</evidence>
<keyword evidence="4" id="KW-0805">Transcription regulation</keyword>
<dbReference type="InterPro" id="IPR015350">
    <property type="entry name" value="Beta-trefoil_DNA-bd_dom"/>
</dbReference>
<dbReference type="InterPro" id="IPR008962">
    <property type="entry name" value="PapD-like_sf"/>
</dbReference>
<comment type="subcellular location">
    <subcellularLocation>
        <location evidence="1">Nucleus</location>
    </subcellularLocation>
</comment>
<dbReference type="SMART" id="SM00662">
    <property type="entry name" value="RPOLD"/>
    <property type="match status" value="1"/>
</dbReference>
<evidence type="ECO:0000256" key="8">
    <source>
        <dbReference type="SAM" id="MobiDB-lite"/>
    </source>
</evidence>
<name>A0AAF5CZT1_STRER</name>